<gene>
    <name evidence="2" type="ORF">FEF34_05325</name>
</gene>
<sequence>MADFRTPAGEHVISPVMDGRAPQSRDRGPRRVVAVAQASWRAGNRRVLRPWTPEPGLWL</sequence>
<dbReference type="OrthoDB" id="92877at2"/>
<protein>
    <submittedName>
        <fullName evidence="2">Uncharacterized protein</fullName>
    </submittedName>
</protein>
<comment type="caution">
    <text evidence="2">The sequence shown here is derived from an EMBL/GenBank/DDBJ whole genome shotgun (WGS) entry which is preliminary data.</text>
</comment>
<organism evidence="2 3">
    <name type="scientific">Streptomyces marianii</name>
    <dbReference type="NCBI Taxonomy" id="1817406"/>
    <lineage>
        <taxon>Bacteria</taxon>
        <taxon>Bacillati</taxon>
        <taxon>Actinomycetota</taxon>
        <taxon>Actinomycetes</taxon>
        <taxon>Kitasatosporales</taxon>
        <taxon>Streptomycetaceae</taxon>
        <taxon>Streptomyces</taxon>
    </lineage>
</organism>
<reference evidence="2 3" key="1">
    <citation type="submission" date="2019-05" db="EMBL/GenBank/DDBJ databases">
        <title>Streptomyces marianii sp. nov., a novel marine actinomycete from southern coast of India.</title>
        <authorList>
            <person name="Iniyan A.M."/>
            <person name="Wink J."/>
            <person name="Ramprasad E."/>
            <person name="Ramana C.V."/>
            <person name="Bunk B."/>
            <person name="Sproer C."/>
            <person name="Joseph F.-J.R.S."/>
            <person name="Vincent S.G.P."/>
        </authorList>
    </citation>
    <scope>NUCLEOTIDE SEQUENCE [LARGE SCALE GENOMIC DNA]</scope>
    <source>
        <strain evidence="2 3">ICN19</strain>
    </source>
</reference>
<keyword evidence="3" id="KW-1185">Reference proteome</keyword>
<evidence type="ECO:0000313" key="3">
    <source>
        <dbReference type="Proteomes" id="UP000305921"/>
    </source>
</evidence>
<dbReference type="EMBL" id="VAWE01000001">
    <property type="protein sequence ID" value="TLQ42671.1"/>
    <property type="molecule type" value="Genomic_DNA"/>
</dbReference>
<evidence type="ECO:0000313" key="2">
    <source>
        <dbReference type="EMBL" id="TLQ42671.1"/>
    </source>
</evidence>
<proteinExistence type="predicted"/>
<name>A0A5R9DYC5_9ACTN</name>
<dbReference type="AlphaFoldDB" id="A0A5R9DYC5"/>
<feature type="region of interest" description="Disordered" evidence="1">
    <location>
        <begin position="1"/>
        <end position="30"/>
    </location>
</feature>
<evidence type="ECO:0000256" key="1">
    <source>
        <dbReference type="SAM" id="MobiDB-lite"/>
    </source>
</evidence>
<dbReference type="Proteomes" id="UP000305921">
    <property type="component" value="Unassembled WGS sequence"/>
</dbReference>
<accession>A0A5R9DYC5</accession>